<organism evidence="4 5">
    <name type="scientific">Microdochium trichocladiopsis</name>
    <dbReference type="NCBI Taxonomy" id="1682393"/>
    <lineage>
        <taxon>Eukaryota</taxon>
        <taxon>Fungi</taxon>
        <taxon>Dikarya</taxon>
        <taxon>Ascomycota</taxon>
        <taxon>Pezizomycotina</taxon>
        <taxon>Sordariomycetes</taxon>
        <taxon>Xylariomycetidae</taxon>
        <taxon>Xylariales</taxon>
        <taxon>Microdochiaceae</taxon>
        <taxon>Microdochium</taxon>
    </lineage>
</organism>
<accession>A0A9P9BPJ4</accession>
<dbReference type="EMBL" id="JAGTJQ010000006">
    <property type="protein sequence ID" value="KAH7029170.1"/>
    <property type="molecule type" value="Genomic_DNA"/>
</dbReference>
<comment type="similarity">
    <text evidence="1">Belongs to the RMD1/sif2 family.</text>
</comment>
<comment type="caution">
    <text evidence="4">The sequence shown here is derived from an EMBL/GenBank/DDBJ whole genome shotgun (WGS) entry which is preliminary data.</text>
</comment>
<keyword evidence="5" id="KW-1185">Reference proteome</keyword>
<evidence type="ECO:0000256" key="2">
    <source>
        <dbReference type="SAM" id="MobiDB-lite"/>
    </source>
</evidence>
<dbReference type="PANTHER" id="PTHR16255">
    <property type="entry name" value="REQUIRED FOR MEIOTIC NUCLEAR DIVISION PROTEIN 1 HOMOLOG"/>
    <property type="match status" value="1"/>
</dbReference>
<proteinExistence type="inferred from homology"/>
<evidence type="ECO:0000259" key="3">
    <source>
        <dbReference type="Pfam" id="PF02582"/>
    </source>
</evidence>
<reference evidence="4" key="1">
    <citation type="journal article" date="2021" name="Nat. Commun.">
        <title>Genetic determinants of endophytism in the Arabidopsis root mycobiome.</title>
        <authorList>
            <person name="Mesny F."/>
            <person name="Miyauchi S."/>
            <person name="Thiergart T."/>
            <person name="Pickel B."/>
            <person name="Atanasova L."/>
            <person name="Karlsson M."/>
            <person name="Huettel B."/>
            <person name="Barry K.W."/>
            <person name="Haridas S."/>
            <person name="Chen C."/>
            <person name="Bauer D."/>
            <person name="Andreopoulos W."/>
            <person name="Pangilinan J."/>
            <person name="LaButti K."/>
            <person name="Riley R."/>
            <person name="Lipzen A."/>
            <person name="Clum A."/>
            <person name="Drula E."/>
            <person name="Henrissat B."/>
            <person name="Kohler A."/>
            <person name="Grigoriev I.V."/>
            <person name="Martin F.M."/>
            <person name="Hacquard S."/>
        </authorList>
    </citation>
    <scope>NUCLEOTIDE SEQUENCE</scope>
    <source>
        <strain evidence="4">MPI-CAGE-CH-0230</strain>
    </source>
</reference>
<name>A0A9P9BPJ4_9PEZI</name>
<feature type="region of interest" description="Disordered" evidence="2">
    <location>
        <begin position="69"/>
        <end position="92"/>
    </location>
</feature>
<protein>
    <submittedName>
        <fullName evidence="4">Sporulation protein RMD1</fullName>
    </submittedName>
</protein>
<gene>
    <name evidence="4" type="ORF">B0I36DRAFT_325172</name>
</gene>
<dbReference type="AlphaFoldDB" id="A0A9P9BPJ4"/>
<dbReference type="GO" id="GO:0070131">
    <property type="term" value="P:positive regulation of mitochondrial translation"/>
    <property type="evidence" value="ECO:0007669"/>
    <property type="project" value="TreeGrafter"/>
</dbReference>
<dbReference type="GeneID" id="70183750"/>
<dbReference type="InterPro" id="IPR051624">
    <property type="entry name" value="RMD1/Sad1-interacting"/>
</dbReference>
<dbReference type="GO" id="GO:0005739">
    <property type="term" value="C:mitochondrion"/>
    <property type="evidence" value="ECO:0007669"/>
    <property type="project" value="UniProtKB-ARBA"/>
</dbReference>
<evidence type="ECO:0000313" key="5">
    <source>
        <dbReference type="Proteomes" id="UP000756346"/>
    </source>
</evidence>
<evidence type="ECO:0000313" key="4">
    <source>
        <dbReference type="EMBL" id="KAH7029170.1"/>
    </source>
</evidence>
<dbReference type="PANTHER" id="PTHR16255:SF1">
    <property type="entry name" value="REQUIRED FOR MEIOTIC NUCLEAR DIVISION PROTEIN 1 HOMOLOG"/>
    <property type="match status" value="1"/>
</dbReference>
<dbReference type="RefSeq" id="XP_046011458.1">
    <property type="nucleotide sequence ID" value="XM_046154204.1"/>
</dbReference>
<feature type="compositionally biased region" description="Polar residues" evidence="2">
    <location>
        <begin position="69"/>
        <end position="88"/>
    </location>
</feature>
<sequence length="429" mass="48450">MRSSLSKVAAPAARSFHSRAFTPKRPQRCFHETRLATMPRRRDFFTSNHLLSNGDRDEGLLSISQRDNAAGQTTNRQPLPTPIQSSSIGAKRKPTRASVAKIVRLAKPPANRSRSLPKPAMSEATGLAEKDYRHTISAICVAQSFDMEKVQEILRFHGFDLDPDLTDFDSEAVVHARGVNNGDLFVFPSGTVVSWAVPAETLETLATKQLIRAAEFPHIKKLEWEDLEFTTDDTRETCYMRGETVVLGTKSLEQDPSSQLDITLAKIAFSSGLARSPKLAVLENNLFEFFQGAKTIFNSPEGGAHGRLTSRFVLKKTGELLSLRAQLNHYSDITDQLPDMFWDSESRLEDYYNQVGNRLDVRARIADLNRKIDYAHENVSVLREMTSEKHGTRLEWIIIILISVEVLFELRRVYKEEFVEKEGKSHDDV</sequence>
<evidence type="ECO:0000256" key="1">
    <source>
        <dbReference type="ARBA" id="ARBA00008306"/>
    </source>
</evidence>
<feature type="domain" description="DUF155" evidence="3">
    <location>
        <begin position="184"/>
        <end position="369"/>
    </location>
</feature>
<dbReference type="InterPro" id="IPR003734">
    <property type="entry name" value="DUF155"/>
</dbReference>
<dbReference type="OrthoDB" id="242766at2759"/>
<dbReference type="Proteomes" id="UP000756346">
    <property type="component" value="Unassembled WGS sequence"/>
</dbReference>
<dbReference type="Pfam" id="PF02582">
    <property type="entry name" value="DUF155"/>
    <property type="match status" value="1"/>
</dbReference>